<name>A0A484NY73_9ZZZZ</name>
<dbReference type="EMBL" id="CAADID010000001">
    <property type="protein sequence ID" value="VFR57600.1"/>
    <property type="molecule type" value="Genomic_DNA"/>
</dbReference>
<evidence type="ECO:0000313" key="3">
    <source>
        <dbReference type="EMBL" id="VFR52962.1"/>
    </source>
</evidence>
<proteinExistence type="predicted"/>
<dbReference type="EMBL" id="CAADII010000006">
    <property type="protein sequence ID" value="VFR52962.1"/>
    <property type="molecule type" value="Genomic_DNA"/>
</dbReference>
<gene>
    <name evidence="1" type="ORF">AMP9_0227</name>
    <name evidence="2" type="ORF">ANT2_0227</name>
    <name evidence="4" type="ORF">ANT3_0227</name>
    <name evidence="3" type="ORF">BRI6_0224</name>
    <name evidence="5" type="ORF">BRI9_0224</name>
    <name evidence="6" type="ORF">IVO3_0224</name>
    <name evidence="7" type="ORF">RAN3_0226</name>
    <name evidence="8" type="ORF">RAN7_0224</name>
</gene>
<evidence type="ECO:0000313" key="7">
    <source>
        <dbReference type="EMBL" id="VFR91345.1"/>
    </source>
</evidence>
<sequence length="105" mass="11612">MRSQITVIFDPRRSLDLTVQTAPGDDSAAQARQWLDDTWEQLGCEPLRPSGKVLLLDKVLGIADAYGHARLVAEPEIARVFAENVARALERPRITVDLPGLMVGY</sequence>
<dbReference type="EMBL" id="CAADIO010000025">
    <property type="protein sequence ID" value="VFR91345.1"/>
    <property type="molecule type" value="Genomic_DNA"/>
</dbReference>
<accession>A0A484NY73</accession>
<dbReference type="AlphaFoldDB" id="A0A484NY73"/>
<dbReference type="EMBL" id="CAADIK010000049">
    <property type="protein sequence ID" value="VFR80802.1"/>
    <property type="molecule type" value="Genomic_DNA"/>
</dbReference>
<evidence type="ECO:0000313" key="6">
    <source>
        <dbReference type="EMBL" id="VFR84476.1"/>
    </source>
</evidence>
<dbReference type="EMBL" id="CAADIZ010000075">
    <property type="protein sequence ID" value="VFS35011.1"/>
    <property type="molecule type" value="Genomic_DNA"/>
</dbReference>
<dbReference type="EMBL" id="CAADHY010000009">
    <property type="protein sequence ID" value="VFR17369.1"/>
    <property type="molecule type" value="Genomic_DNA"/>
</dbReference>
<reference evidence="1" key="1">
    <citation type="submission" date="2019-03" db="EMBL/GenBank/DDBJ databases">
        <authorList>
            <person name="Danneels B."/>
        </authorList>
    </citation>
    <scope>NUCLEOTIDE SEQUENCE</scope>
</reference>
<evidence type="ECO:0000313" key="5">
    <source>
        <dbReference type="EMBL" id="VFR80802.1"/>
    </source>
</evidence>
<evidence type="ECO:0000313" key="4">
    <source>
        <dbReference type="EMBL" id="VFR57600.1"/>
    </source>
</evidence>
<evidence type="ECO:0000313" key="8">
    <source>
        <dbReference type="EMBL" id="VFS35011.1"/>
    </source>
</evidence>
<dbReference type="EMBL" id="CAADIP010000014">
    <property type="protein sequence ID" value="VFR84476.1"/>
    <property type="molecule type" value="Genomic_DNA"/>
</dbReference>
<dbReference type="EMBL" id="CAADIG010000019">
    <property type="protein sequence ID" value="VFR45760.1"/>
    <property type="molecule type" value="Genomic_DNA"/>
</dbReference>
<evidence type="ECO:0000313" key="2">
    <source>
        <dbReference type="EMBL" id="VFR45760.1"/>
    </source>
</evidence>
<protein>
    <submittedName>
        <fullName evidence="1">Uncharacterized protein</fullName>
    </submittedName>
</protein>
<organism evidence="1">
    <name type="scientific">plant metagenome</name>
    <dbReference type="NCBI Taxonomy" id="1297885"/>
    <lineage>
        <taxon>unclassified sequences</taxon>
        <taxon>metagenomes</taxon>
        <taxon>organismal metagenomes</taxon>
    </lineage>
</organism>
<evidence type="ECO:0000313" key="1">
    <source>
        <dbReference type="EMBL" id="VFR17369.1"/>
    </source>
</evidence>